<gene>
    <name evidence="2" type="ORF">CYY_005742</name>
</gene>
<protein>
    <recommendedName>
        <fullName evidence="4">FNIP repeat-containing protein</fullName>
    </recommendedName>
</protein>
<comment type="caution">
    <text evidence="2">The sequence shown here is derived from an EMBL/GenBank/DDBJ whole genome shotgun (WGS) entry which is preliminary data.</text>
</comment>
<dbReference type="InterPro" id="IPR051251">
    <property type="entry name" value="STK_FNIP-Repeat"/>
</dbReference>
<evidence type="ECO:0008006" key="4">
    <source>
        <dbReference type="Google" id="ProtNLM"/>
    </source>
</evidence>
<reference evidence="2" key="1">
    <citation type="submission" date="2020-01" db="EMBL/GenBank/DDBJ databases">
        <title>Development of genomics and gene disruption for Polysphondylium violaceum indicates a role for the polyketide synthase stlB in stalk morphogenesis.</title>
        <authorList>
            <person name="Narita B."/>
            <person name="Kawabe Y."/>
            <person name="Kin K."/>
            <person name="Saito T."/>
            <person name="Gibbs R."/>
            <person name="Kuspa A."/>
            <person name="Muzny D."/>
            <person name="Queller D."/>
            <person name="Richards S."/>
            <person name="Strassman J."/>
            <person name="Sucgang R."/>
            <person name="Worley K."/>
            <person name="Schaap P."/>
        </authorList>
    </citation>
    <scope>NUCLEOTIDE SEQUENCE</scope>
    <source>
        <strain evidence="2">QSvi11</strain>
    </source>
</reference>
<dbReference type="PANTHER" id="PTHR32134">
    <property type="entry name" value="FNIP REPEAT-CONTAINING PROTEIN"/>
    <property type="match status" value="1"/>
</dbReference>
<dbReference type="PANTHER" id="PTHR32134:SF169">
    <property type="entry name" value="FNIP REPEAT-CONTAINING PROTEIN-RELATED"/>
    <property type="match status" value="1"/>
</dbReference>
<evidence type="ECO:0000313" key="2">
    <source>
        <dbReference type="EMBL" id="KAF2072949.1"/>
    </source>
</evidence>
<dbReference type="Proteomes" id="UP000695562">
    <property type="component" value="Unassembled WGS sequence"/>
</dbReference>
<dbReference type="OrthoDB" id="24428at2759"/>
<organism evidence="2 3">
    <name type="scientific">Polysphondylium violaceum</name>
    <dbReference type="NCBI Taxonomy" id="133409"/>
    <lineage>
        <taxon>Eukaryota</taxon>
        <taxon>Amoebozoa</taxon>
        <taxon>Evosea</taxon>
        <taxon>Eumycetozoa</taxon>
        <taxon>Dictyostelia</taxon>
        <taxon>Dictyosteliales</taxon>
        <taxon>Dictyosteliaceae</taxon>
        <taxon>Polysphondylium</taxon>
    </lineage>
</organism>
<keyword evidence="1" id="KW-0677">Repeat</keyword>
<keyword evidence="3" id="KW-1185">Reference proteome</keyword>
<dbReference type="SUPFAM" id="SSF52058">
    <property type="entry name" value="L domain-like"/>
    <property type="match status" value="1"/>
</dbReference>
<dbReference type="EMBL" id="AJWJ01000237">
    <property type="protein sequence ID" value="KAF2072949.1"/>
    <property type="molecule type" value="Genomic_DNA"/>
</dbReference>
<name>A0A8J4PUK8_9MYCE</name>
<dbReference type="Pfam" id="PF05725">
    <property type="entry name" value="FNIP"/>
    <property type="match status" value="1"/>
</dbReference>
<accession>A0A8J4PUK8</accession>
<evidence type="ECO:0000313" key="3">
    <source>
        <dbReference type="Proteomes" id="UP000695562"/>
    </source>
</evidence>
<dbReference type="AlphaFoldDB" id="A0A8J4PUK8"/>
<dbReference type="InterPro" id="IPR008615">
    <property type="entry name" value="FNIP"/>
</dbReference>
<proteinExistence type="predicted"/>
<evidence type="ECO:0000256" key="1">
    <source>
        <dbReference type="ARBA" id="ARBA00022737"/>
    </source>
</evidence>
<sequence length="572" mass="66537">MIQQTQLFFAIFRNRYLRQKIFYSFYDYCIIKNISQLDNQYDRLCLLIKHAVPVVYYIKNLDHYHVYQSHAQKHLVTHVIVSSHFYVHHYTRLLRHQQPSPVLFGLAITDRESDPLLSANEFELPATVKYYKYTLADTLTKHHIPHSVTSLFLGVLVEAGVIPSRVTTLVVNIAYSRHQEDNIKTEKMTFSVHSLPKSLTSFSYYDHMFRFNDLNLNDLPPTLMYLNVTTNRGTLTGAGYGSLKYLLYSSTKCWTIPDTITQLKIDVSRDSLDSAKLPPNLNYLEFFEQNVFNSDSNTPFLFPSSLKTLSITIGSQVPISNYNCPRGIINYKNTNYLNRNINTYIPPWAEKAHISISNETSHLPVIPPAVTHLKFISFYHRSIEFTKEIPIGYFPYNLVKLTFQYNNELEVGLIPASVTDLKLHFSMPIRENVIPTSVTKLCLVGKHMDVCPIVIPNSVTTLSFQRYIQLDQNLQIPDSVKTLKVTKINNNIFPYNLFNSTFKNVTKFCLDQGVMYEKSFDDAMPNFKNNFSNLKQIVMAFTSFKVTYHFFDQKIYKEYHYDKKRNLKFKNK</sequence>